<dbReference type="EMBL" id="BEGY01000028">
    <property type="protein sequence ID" value="GAX77948.1"/>
    <property type="molecule type" value="Genomic_DNA"/>
</dbReference>
<reference evidence="6 7" key="1">
    <citation type="submission" date="2017-08" db="EMBL/GenBank/DDBJ databases">
        <title>Acidophilic green algal genome provides insights into adaptation to an acidic environment.</title>
        <authorList>
            <person name="Hirooka S."/>
            <person name="Hirose Y."/>
            <person name="Kanesaki Y."/>
            <person name="Higuchi S."/>
            <person name="Fujiwara T."/>
            <person name="Onuma R."/>
            <person name="Era A."/>
            <person name="Ohbayashi R."/>
            <person name="Uzuka A."/>
            <person name="Nozaki H."/>
            <person name="Yoshikawa H."/>
            <person name="Miyagishima S.Y."/>
        </authorList>
    </citation>
    <scope>NUCLEOTIDE SEQUENCE [LARGE SCALE GENOMIC DNA]</scope>
    <source>
        <strain evidence="6 7">NIES-2499</strain>
    </source>
</reference>
<dbReference type="AlphaFoldDB" id="A0A250X4D6"/>
<keyword evidence="2 3" id="KW-0539">Nucleus</keyword>
<feature type="compositionally biased region" description="Polar residues" evidence="4">
    <location>
        <begin position="121"/>
        <end position="141"/>
    </location>
</feature>
<organism evidence="6 7">
    <name type="scientific">Chlamydomonas eustigma</name>
    <dbReference type="NCBI Taxonomy" id="1157962"/>
    <lineage>
        <taxon>Eukaryota</taxon>
        <taxon>Viridiplantae</taxon>
        <taxon>Chlorophyta</taxon>
        <taxon>core chlorophytes</taxon>
        <taxon>Chlorophyceae</taxon>
        <taxon>CS clade</taxon>
        <taxon>Chlamydomonadales</taxon>
        <taxon>Chlamydomonadaceae</taxon>
        <taxon>Chlamydomonas</taxon>
    </lineage>
</organism>
<comment type="subcellular location">
    <subcellularLocation>
        <location evidence="1 3">Nucleus</location>
    </subcellularLocation>
</comment>
<dbReference type="InterPro" id="IPR010402">
    <property type="entry name" value="CCT_domain"/>
</dbReference>
<evidence type="ECO:0000256" key="1">
    <source>
        <dbReference type="ARBA" id="ARBA00004123"/>
    </source>
</evidence>
<gene>
    <name evidence="6" type="ORF">CEUSTIGMA_g5390.t1</name>
</gene>
<name>A0A250X4D6_9CHLO</name>
<dbReference type="Pfam" id="PF06203">
    <property type="entry name" value="CCT"/>
    <property type="match status" value="1"/>
</dbReference>
<feature type="region of interest" description="Disordered" evidence="4">
    <location>
        <begin position="118"/>
        <end position="141"/>
    </location>
</feature>
<dbReference type="OrthoDB" id="289777at2759"/>
<protein>
    <recommendedName>
        <fullName evidence="5">CCT domain-containing protein</fullName>
    </recommendedName>
</protein>
<evidence type="ECO:0000313" key="7">
    <source>
        <dbReference type="Proteomes" id="UP000232323"/>
    </source>
</evidence>
<proteinExistence type="predicted"/>
<evidence type="ECO:0000256" key="3">
    <source>
        <dbReference type="PROSITE-ProRule" id="PRU00357"/>
    </source>
</evidence>
<evidence type="ECO:0000313" key="6">
    <source>
        <dbReference type="EMBL" id="GAX77948.1"/>
    </source>
</evidence>
<evidence type="ECO:0000259" key="5">
    <source>
        <dbReference type="PROSITE" id="PS51017"/>
    </source>
</evidence>
<sequence length="378" mass="40747">MHEAARFSAIGYGAASKEPVTTHLINEGGCAALVPSTLEKHAKDTTACAPAQRDRLKDVPRHSITISTLSDRQLKVQRYLEKKRRGAFKPHVKYENRRTSASKRVRLQGRFVKEVPEESLNVRSSQDLGTGSSKDQGTLSVSQPAAEAVSLSITFKESMFQRNPTVSATATAVPKVTRVVQKSYIPAPLECSSSAMLRTSSPECLRHKVEQLQQQDTDMNGIVQDAEGSSHNDYLIKDMQGHTTILQTSSTALRKKTTAAQDYQLSQALQIQGAALLSSSPLAAAWPLPQSQACIDADGCRGSALKHAQRLLALITAGALASYPSFRTSEISNGMNLSVAPAPFKGGGAEQQVDTKALELGVSPCRLRIEPLSLTLPT</sequence>
<evidence type="ECO:0000256" key="4">
    <source>
        <dbReference type="SAM" id="MobiDB-lite"/>
    </source>
</evidence>
<accession>A0A250X4D6</accession>
<keyword evidence="7" id="KW-1185">Reference proteome</keyword>
<dbReference type="GO" id="GO:0005634">
    <property type="term" value="C:nucleus"/>
    <property type="evidence" value="ECO:0007669"/>
    <property type="project" value="UniProtKB-SubCell"/>
</dbReference>
<dbReference type="Proteomes" id="UP000232323">
    <property type="component" value="Unassembled WGS sequence"/>
</dbReference>
<evidence type="ECO:0000256" key="2">
    <source>
        <dbReference type="ARBA" id="ARBA00023242"/>
    </source>
</evidence>
<comment type="caution">
    <text evidence="6">The sequence shown here is derived from an EMBL/GenBank/DDBJ whole genome shotgun (WGS) entry which is preliminary data.</text>
</comment>
<dbReference type="PROSITE" id="PS51017">
    <property type="entry name" value="CCT"/>
    <property type="match status" value="1"/>
</dbReference>
<feature type="domain" description="CCT" evidence="5">
    <location>
        <begin position="72"/>
        <end position="114"/>
    </location>
</feature>